<dbReference type="PROSITE" id="PS00760">
    <property type="entry name" value="SPASE_I_2"/>
    <property type="match status" value="1"/>
</dbReference>
<evidence type="ECO:0000259" key="15">
    <source>
        <dbReference type="Pfam" id="PF10502"/>
    </source>
</evidence>
<evidence type="ECO:0000256" key="12">
    <source>
        <dbReference type="PIRSR" id="PIRSR600223-1"/>
    </source>
</evidence>
<dbReference type="InterPro" id="IPR019766">
    <property type="entry name" value="Sign_pep_all-beta_subdom"/>
</dbReference>
<dbReference type="InterPro" id="IPR036286">
    <property type="entry name" value="LexA/Signal_pep-like_sf"/>
</dbReference>
<dbReference type="GO" id="GO:0006465">
    <property type="term" value="P:signal peptide processing"/>
    <property type="evidence" value="ECO:0007669"/>
    <property type="project" value="InterPro"/>
</dbReference>
<dbReference type="CDD" id="cd06530">
    <property type="entry name" value="S26_SPase_I"/>
    <property type="match status" value="1"/>
</dbReference>
<proteinExistence type="inferred from homology"/>
<evidence type="ECO:0000256" key="11">
    <source>
        <dbReference type="ARBA" id="ARBA00023136"/>
    </source>
</evidence>
<accession>A0AAJ5PUH1</accession>
<evidence type="ECO:0000256" key="10">
    <source>
        <dbReference type="ARBA" id="ARBA00022989"/>
    </source>
</evidence>
<dbReference type="EMBL" id="CP113406">
    <property type="protein sequence ID" value="WAI19199.1"/>
    <property type="molecule type" value="Genomic_DNA"/>
</dbReference>
<feature type="transmembrane region" description="Helical" evidence="13">
    <location>
        <begin position="6"/>
        <end position="25"/>
    </location>
</feature>
<feature type="active site" evidence="12">
    <location>
        <position position="87"/>
    </location>
</feature>
<dbReference type="InterPro" id="IPR019757">
    <property type="entry name" value="Pept_S26A_signal_pept_1_Lys-AS"/>
</dbReference>
<name>A0AAJ5PUH1_9GAMM</name>
<sequence length="313" mass="37322">MANILTIFLLISTLVTGVFWVYYNLKKIKNYYLEKKFFKDNLNKKCVIETKDKKKIFKSLASFFPIFFIIFIIRSFIYEPFQIPSGSMMPTLLVGDFILVEKFSYGIKDPITHKTLIKMNLPKRGDIVVFKHPIDYNTDYIKRVIGLPGDKIEYDTKTKHIKICQNYLIKNHCQEKLSIKYSNPQSSEFIQKIYFIDRKNSIPQEKIYNSFNFDLVEENINNIKHNILFLNIIKNSQKDFYQQKNMKKLNWIVPENHYFMMGDNRDNSLDSRYWGFVPEKNLVGKAIKIWMSFDKNENEWPTGIRINRIGNIY</sequence>
<keyword evidence="7 13" id="KW-0645">Protease</keyword>
<evidence type="ECO:0000256" key="1">
    <source>
        <dbReference type="ARBA" id="ARBA00000677"/>
    </source>
</evidence>
<feature type="transmembrane region" description="Helical" evidence="13">
    <location>
        <begin position="60"/>
        <end position="78"/>
    </location>
</feature>
<evidence type="ECO:0000256" key="9">
    <source>
        <dbReference type="ARBA" id="ARBA00022801"/>
    </source>
</evidence>
<dbReference type="InterPro" id="IPR019533">
    <property type="entry name" value="Peptidase_S26"/>
</dbReference>
<dbReference type="NCBIfam" id="NF008114">
    <property type="entry name" value="PRK10861.1"/>
    <property type="match status" value="1"/>
</dbReference>
<comment type="subcellular location">
    <subcellularLocation>
        <location evidence="2">Cell membrane</location>
        <topology evidence="2">Multi-pass membrane protein</topology>
    </subcellularLocation>
    <subcellularLocation>
        <location evidence="14">Membrane</location>
        <topology evidence="14">Multi-pass membrane protein</topology>
    </subcellularLocation>
</comment>
<comment type="similarity">
    <text evidence="3 14">Belongs to the peptidase S26 family.</text>
</comment>
<evidence type="ECO:0000256" key="13">
    <source>
        <dbReference type="RuleBase" id="RU003993"/>
    </source>
</evidence>
<feature type="active site" evidence="12">
    <location>
        <position position="142"/>
    </location>
</feature>
<evidence type="ECO:0000256" key="8">
    <source>
        <dbReference type="ARBA" id="ARBA00022692"/>
    </source>
</evidence>
<dbReference type="GO" id="GO:0009003">
    <property type="term" value="F:signal peptidase activity"/>
    <property type="evidence" value="ECO:0007669"/>
    <property type="project" value="UniProtKB-EC"/>
</dbReference>
<dbReference type="GO" id="GO:0004252">
    <property type="term" value="F:serine-type endopeptidase activity"/>
    <property type="evidence" value="ECO:0007669"/>
    <property type="project" value="InterPro"/>
</dbReference>
<dbReference type="AlphaFoldDB" id="A0AAJ5PUH1"/>
<dbReference type="SUPFAM" id="SSF51306">
    <property type="entry name" value="LexA/Signal peptidase"/>
    <property type="match status" value="1"/>
</dbReference>
<dbReference type="GO" id="GO:0005886">
    <property type="term" value="C:plasma membrane"/>
    <property type="evidence" value="ECO:0007669"/>
    <property type="project" value="UniProtKB-SubCell"/>
</dbReference>
<dbReference type="EC" id="3.4.21.89" evidence="4 13"/>
<evidence type="ECO:0000313" key="17">
    <source>
        <dbReference type="Proteomes" id="UP001163440"/>
    </source>
</evidence>
<keyword evidence="9 13" id="KW-0378">Hydrolase</keyword>
<dbReference type="PRINTS" id="PR00727">
    <property type="entry name" value="LEADERPTASE"/>
</dbReference>
<evidence type="ECO:0000256" key="5">
    <source>
        <dbReference type="ARBA" id="ARBA00019232"/>
    </source>
</evidence>
<comment type="catalytic activity">
    <reaction evidence="1 13">
        <text>Cleavage of hydrophobic, N-terminal signal or leader sequences from secreted and periplasmic proteins.</text>
        <dbReference type="EC" id="3.4.21.89"/>
    </reaction>
</comment>
<gene>
    <name evidence="16" type="primary">lepB</name>
    <name evidence="16" type="ORF">OW720_01335</name>
</gene>
<dbReference type="NCBIfam" id="TIGR02227">
    <property type="entry name" value="sigpep_I_bact"/>
    <property type="match status" value="2"/>
</dbReference>
<evidence type="ECO:0000256" key="4">
    <source>
        <dbReference type="ARBA" id="ARBA00013208"/>
    </source>
</evidence>
<feature type="domain" description="Peptidase S26" evidence="15">
    <location>
        <begin position="59"/>
        <end position="290"/>
    </location>
</feature>
<dbReference type="PANTHER" id="PTHR43390:SF1">
    <property type="entry name" value="CHLOROPLAST PROCESSING PEPTIDASE"/>
    <property type="match status" value="1"/>
</dbReference>
<dbReference type="Gene3D" id="2.170.230.10">
    <property type="match status" value="1"/>
</dbReference>
<dbReference type="Gene3D" id="2.10.109.10">
    <property type="entry name" value="Umud Fragment, subunit A"/>
    <property type="match status" value="1"/>
</dbReference>
<evidence type="ECO:0000256" key="2">
    <source>
        <dbReference type="ARBA" id="ARBA00004651"/>
    </source>
</evidence>
<keyword evidence="6" id="KW-1003">Cell membrane</keyword>
<evidence type="ECO:0000256" key="14">
    <source>
        <dbReference type="RuleBase" id="RU362042"/>
    </source>
</evidence>
<evidence type="ECO:0000256" key="7">
    <source>
        <dbReference type="ARBA" id="ARBA00022670"/>
    </source>
</evidence>
<keyword evidence="11 13" id="KW-0472">Membrane</keyword>
<dbReference type="InterPro" id="IPR019756">
    <property type="entry name" value="Pept_S26A_signal_pept_1_Ser-AS"/>
</dbReference>
<dbReference type="PANTHER" id="PTHR43390">
    <property type="entry name" value="SIGNAL PEPTIDASE I"/>
    <property type="match status" value="1"/>
</dbReference>
<dbReference type="InterPro" id="IPR019758">
    <property type="entry name" value="Pept_S26A_signal_pept_1_CS"/>
</dbReference>
<keyword evidence="10 13" id="KW-1133">Transmembrane helix</keyword>
<organism evidence="16 17">
    <name type="scientific">Buchnera aphidicola</name>
    <name type="common">Brevicoryne brassicae</name>
    <dbReference type="NCBI Taxonomy" id="911343"/>
    <lineage>
        <taxon>Bacteria</taxon>
        <taxon>Pseudomonadati</taxon>
        <taxon>Pseudomonadota</taxon>
        <taxon>Gammaproteobacteria</taxon>
        <taxon>Enterobacterales</taxon>
        <taxon>Erwiniaceae</taxon>
        <taxon>Buchnera</taxon>
    </lineage>
</organism>
<evidence type="ECO:0000313" key="16">
    <source>
        <dbReference type="EMBL" id="WAI19199.1"/>
    </source>
</evidence>
<dbReference type="PROSITE" id="PS00761">
    <property type="entry name" value="SPASE_I_3"/>
    <property type="match status" value="1"/>
</dbReference>
<dbReference type="InterPro" id="IPR000223">
    <property type="entry name" value="Pept_S26A_signal_pept_1"/>
</dbReference>
<evidence type="ECO:0000256" key="6">
    <source>
        <dbReference type="ARBA" id="ARBA00022475"/>
    </source>
</evidence>
<dbReference type="Proteomes" id="UP001163440">
    <property type="component" value="Chromosome"/>
</dbReference>
<protein>
    <recommendedName>
        <fullName evidence="5 13">Signal peptidase I</fullName>
        <ecNumber evidence="4 13">3.4.21.89</ecNumber>
    </recommendedName>
</protein>
<keyword evidence="8 13" id="KW-0812">Transmembrane</keyword>
<reference evidence="16" key="1">
    <citation type="submission" date="2022-11" db="EMBL/GenBank/DDBJ databases">
        <title>The whole genome sequencing of pests is an important tool to study the evolution of the plant-insect interaction and insecticide resistance.</title>
        <authorList>
            <person name="Kananovich Y."/>
        </authorList>
    </citation>
    <scope>NUCLEOTIDE SEQUENCE</scope>
    <source>
        <strain evidence="16">BSU_Bre_2018</strain>
    </source>
</reference>
<dbReference type="PROSITE" id="PS00501">
    <property type="entry name" value="SPASE_I_1"/>
    <property type="match status" value="1"/>
</dbReference>
<dbReference type="Pfam" id="PF10502">
    <property type="entry name" value="Peptidase_S26"/>
    <property type="match status" value="1"/>
</dbReference>
<dbReference type="RefSeq" id="WP_158365652.1">
    <property type="nucleotide sequence ID" value="NZ_CP034882.1"/>
</dbReference>
<evidence type="ECO:0000256" key="3">
    <source>
        <dbReference type="ARBA" id="ARBA00009370"/>
    </source>
</evidence>